<dbReference type="SFLD" id="SFLDS00029">
    <property type="entry name" value="Radical_SAM"/>
    <property type="match status" value="1"/>
</dbReference>
<evidence type="ECO:0000313" key="9">
    <source>
        <dbReference type="Proteomes" id="UP001617714"/>
    </source>
</evidence>
<evidence type="ECO:0000259" key="7">
    <source>
        <dbReference type="PROSITE" id="PS51918"/>
    </source>
</evidence>
<evidence type="ECO:0000256" key="3">
    <source>
        <dbReference type="ARBA" id="ARBA00022723"/>
    </source>
</evidence>
<comment type="cofactor">
    <cofactor evidence="1">
        <name>[4Fe-4S] cluster</name>
        <dbReference type="ChEBI" id="CHEBI:49883"/>
    </cofactor>
</comment>
<name>A0ABW8FWJ2_9GAMM</name>
<feature type="domain" description="Radical SAM core" evidence="7">
    <location>
        <begin position="6"/>
        <end position="228"/>
    </location>
</feature>
<keyword evidence="5" id="KW-0411">Iron-sulfur</keyword>
<dbReference type="Proteomes" id="UP001617714">
    <property type="component" value="Unassembled WGS sequence"/>
</dbReference>
<dbReference type="Pfam" id="PF13186">
    <property type="entry name" value="SPASM"/>
    <property type="match status" value="1"/>
</dbReference>
<dbReference type="SFLD" id="SFLDG01384">
    <property type="entry name" value="thioether_bond_formation_requi"/>
    <property type="match status" value="1"/>
</dbReference>
<dbReference type="SFLD" id="SFLDG01067">
    <property type="entry name" value="SPASM/twitch_domain_containing"/>
    <property type="match status" value="1"/>
</dbReference>
<dbReference type="RefSeq" id="WP_111778452.1">
    <property type="nucleotide sequence ID" value="NZ_CP087392.1"/>
</dbReference>
<dbReference type="PANTHER" id="PTHR43273">
    <property type="entry name" value="ANAEROBIC SULFATASE-MATURATING ENZYME HOMOLOG ASLB-RELATED"/>
    <property type="match status" value="1"/>
</dbReference>
<dbReference type="CDD" id="cd01335">
    <property type="entry name" value="Radical_SAM"/>
    <property type="match status" value="1"/>
</dbReference>
<comment type="caution">
    <text evidence="8">The sequence shown here is derived from an EMBL/GenBank/DDBJ whole genome shotgun (WGS) entry which is preliminary data.</text>
</comment>
<dbReference type="InterPro" id="IPR023867">
    <property type="entry name" value="Sulphatase_maturase_rSAM"/>
</dbReference>
<dbReference type="NCBIfam" id="TIGR04085">
    <property type="entry name" value="rSAM_more_4Fe4S"/>
    <property type="match status" value="1"/>
</dbReference>
<evidence type="ECO:0000256" key="5">
    <source>
        <dbReference type="ARBA" id="ARBA00023014"/>
    </source>
</evidence>
<evidence type="ECO:0000256" key="6">
    <source>
        <dbReference type="ARBA" id="ARBA00023601"/>
    </source>
</evidence>
<dbReference type="PROSITE" id="PS51918">
    <property type="entry name" value="RADICAL_SAM"/>
    <property type="match status" value="1"/>
</dbReference>
<accession>A0ABW8FWJ2</accession>
<dbReference type="SUPFAM" id="SSF102114">
    <property type="entry name" value="Radical SAM enzymes"/>
    <property type="match status" value="1"/>
</dbReference>
<dbReference type="InterPro" id="IPR058240">
    <property type="entry name" value="rSAM_sf"/>
</dbReference>
<dbReference type="SFLD" id="SFLDG01386">
    <property type="entry name" value="main_SPASM_domain-containing"/>
    <property type="match status" value="1"/>
</dbReference>
<organism evidence="8 9">
    <name type="scientific">Pectobacterium parvum</name>
    <dbReference type="NCBI Taxonomy" id="2778550"/>
    <lineage>
        <taxon>Bacteria</taxon>
        <taxon>Pseudomonadati</taxon>
        <taxon>Pseudomonadota</taxon>
        <taxon>Gammaproteobacteria</taxon>
        <taxon>Enterobacterales</taxon>
        <taxon>Pectobacteriaceae</taxon>
        <taxon>Pectobacterium</taxon>
    </lineage>
</organism>
<keyword evidence="2" id="KW-0949">S-adenosyl-L-methionine</keyword>
<comment type="similarity">
    <text evidence="6">Belongs to the radical SAM superfamily. Anaerobic sulfatase-maturating enzyme family.</text>
</comment>
<dbReference type="NCBIfam" id="NF041298">
    <property type="entry name" value="rSAM_mat_DynA"/>
    <property type="match status" value="1"/>
</dbReference>
<protein>
    <submittedName>
        <fullName evidence="8">Dynobactin maturation radical SAM/SPASM protein DynA</fullName>
    </submittedName>
</protein>
<evidence type="ECO:0000256" key="2">
    <source>
        <dbReference type="ARBA" id="ARBA00022691"/>
    </source>
</evidence>
<dbReference type="EMBL" id="JBIXKD010000006">
    <property type="protein sequence ID" value="MFJ5321203.1"/>
    <property type="molecule type" value="Genomic_DNA"/>
</dbReference>
<sequence>MISGDGFMNFINVIKPTHLCNLSCRYCYNEDERKPIMSINTLEKVIKETFTYVEIVGGFTGVEFIWHGGEPFFVGLDFYQEVIKFQKKYCNGISYVNTIQTNGTLINNKWIDFIDKHDFAISLSIDGDKNTHDANRVYKNGKGSFSNVMKGAKKLKEAGITFGSVLVVSKANKNQVEDLYKFFVQEEIGFNIIPLIKSGRANDNYKDLGLDADEFSEPWIKVYDLWFDAGDDDYIQVSDFVRKTQAIIAGRAADCMGMSQCGNANCTTDPLGYIYPCASLSGHDDLIYGNINEQPLLNLFNSKIAYEWRNRPINDDCTECKWQHVCHGGCQSRSYKFYSGNYRLKDYYCPSLKRMYEHVELRLQEKGILPSAPFTNHMDDGLGGTKAYLNDYLDFHKSKKGIIIPVNQIS</sequence>
<dbReference type="InterPro" id="IPR007197">
    <property type="entry name" value="rSAM"/>
</dbReference>
<keyword evidence="3" id="KW-0479">Metal-binding</keyword>
<evidence type="ECO:0000256" key="4">
    <source>
        <dbReference type="ARBA" id="ARBA00023004"/>
    </source>
</evidence>
<reference evidence="8 9" key="1">
    <citation type="submission" date="2024-10" db="EMBL/GenBank/DDBJ databases">
        <authorList>
            <person name="Lu C.-H."/>
        </authorList>
    </citation>
    <scope>NUCLEOTIDE SEQUENCE [LARGE SCALE GENOMIC DNA]</scope>
    <source>
        <strain evidence="8 9">22QBSP01-2</strain>
    </source>
</reference>
<keyword evidence="4" id="KW-0408">Iron</keyword>
<dbReference type="SFLD" id="SFLDG01072">
    <property type="entry name" value="dehydrogenase_like"/>
    <property type="match status" value="1"/>
</dbReference>
<dbReference type="InterPro" id="IPR013785">
    <property type="entry name" value="Aldolase_TIM"/>
</dbReference>
<keyword evidence="9" id="KW-1185">Reference proteome</keyword>
<proteinExistence type="inferred from homology"/>
<dbReference type="GeneID" id="90772591"/>
<evidence type="ECO:0000313" key="8">
    <source>
        <dbReference type="EMBL" id="MFJ5321203.1"/>
    </source>
</evidence>
<dbReference type="InterPro" id="IPR023885">
    <property type="entry name" value="4Fe4S-binding_SPASM_dom"/>
</dbReference>
<dbReference type="Gene3D" id="3.20.20.70">
    <property type="entry name" value="Aldolase class I"/>
    <property type="match status" value="1"/>
</dbReference>
<evidence type="ECO:0000256" key="1">
    <source>
        <dbReference type="ARBA" id="ARBA00001966"/>
    </source>
</evidence>
<dbReference type="Pfam" id="PF04055">
    <property type="entry name" value="Radical_SAM"/>
    <property type="match status" value="1"/>
</dbReference>
<dbReference type="PANTHER" id="PTHR43273:SF3">
    <property type="entry name" value="ANAEROBIC SULFATASE-MATURATING ENZYME HOMOLOG ASLB-RELATED"/>
    <property type="match status" value="1"/>
</dbReference>
<gene>
    <name evidence="8" type="primary">dynA</name>
    <name evidence="8" type="ORF">ACIPSN_07450</name>
</gene>